<sequence>MSFRFNLFTPDTIIVVLVCHFDSILRCRTTQYLDFDCRFHSSILIPISLFLFQVIYSCLSSNISKV</sequence>
<feature type="transmembrane region" description="Helical" evidence="1">
    <location>
        <begin position="39"/>
        <end position="59"/>
    </location>
</feature>
<keyword evidence="1" id="KW-0472">Membrane</keyword>
<evidence type="ECO:0000256" key="1">
    <source>
        <dbReference type="SAM" id="Phobius"/>
    </source>
</evidence>
<keyword evidence="3" id="KW-1185">Reference proteome</keyword>
<protein>
    <submittedName>
        <fullName evidence="2">Uncharacterized protein</fullName>
    </submittedName>
</protein>
<dbReference type="Proteomes" id="UP001164929">
    <property type="component" value="Chromosome 5"/>
</dbReference>
<reference evidence="2" key="1">
    <citation type="journal article" date="2023" name="Mol. Ecol. Resour.">
        <title>Chromosome-level genome assembly of a triploid poplar Populus alba 'Berolinensis'.</title>
        <authorList>
            <person name="Chen S."/>
            <person name="Yu Y."/>
            <person name="Wang X."/>
            <person name="Wang S."/>
            <person name="Zhang T."/>
            <person name="Zhou Y."/>
            <person name="He R."/>
            <person name="Meng N."/>
            <person name="Wang Y."/>
            <person name="Liu W."/>
            <person name="Liu Z."/>
            <person name="Liu J."/>
            <person name="Guo Q."/>
            <person name="Huang H."/>
            <person name="Sederoff R.R."/>
            <person name="Wang G."/>
            <person name="Qu G."/>
            <person name="Chen S."/>
        </authorList>
    </citation>
    <scope>NUCLEOTIDE SEQUENCE</scope>
    <source>
        <strain evidence="2">SC-2020</strain>
    </source>
</reference>
<proteinExistence type="predicted"/>
<dbReference type="AlphaFoldDB" id="A0AAD6QUJ3"/>
<name>A0AAD6QUJ3_9ROSI</name>
<comment type="caution">
    <text evidence="2">The sequence shown here is derived from an EMBL/GenBank/DDBJ whole genome shotgun (WGS) entry which is preliminary data.</text>
</comment>
<dbReference type="EMBL" id="JAQIZT010000005">
    <property type="protein sequence ID" value="KAJ6996808.1"/>
    <property type="molecule type" value="Genomic_DNA"/>
</dbReference>
<evidence type="ECO:0000313" key="2">
    <source>
        <dbReference type="EMBL" id="KAJ6996808.1"/>
    </source>
</evidence>
<evidence type="ECO:0000313" key="3">
    <source>
        <dbReference type="Proteomes" id="UP001164929"/>
    </source>
</evidence>
<organism evidence="2 3">
    <name type="scientific">Populus alba x Populus x berolinensis</name>
    <dbReference type="NCBI Taxonomy" id="444605"/>
    <lineage>
        <taxon>Eukaryota</taxon>
        <taxon>Viridiplantae</taxon>
        <taxon>Streptophyta</taxon>
        <taxon>Embryophyta</taxon>
        <taxon>Tracheophyta</taxon>
        <taxon>Spermatophyta</taxon>
        <taxon>Magnoliopsida</taxon>
        <taxon>eudicotyledons</taxon>
        <taxon>Gunneridae</taxon>
        <taxon>Pentapetalae</taxon>
        <taxon>rosids</taxon>
        <taxon>fabids</taxon>
        <taxon>Malpighiales</taxon>
        <taxon>Salicaceae</taxon>
        <taxon>Saliceae</taxon>
        <taxon>Populus</taxon>
    </lineage>
</organism>
<accession>A0AAD6QUJ3</accession>
<keyword evidence="1" id="KW-0812">Transmembrane</keyword>
<gene>
    <name evidence="2" type="ORF">NC653_013414</name>
</gene>
<keyword evidence="1" id="KW-1133">Transmembrane helix</keyword>